<sequence length="424" mass="49418">MVYYSFDFVSKITDLCMNEIKIRGLREPKLFCKSIPNSALFSKVFDKLECSKEDILQTDIHTVATLMQDVLWCSNERILSKRLWREINYETSTLSNLSNFIDSRSERFLINILDFLVELLHKKQYNQLGAYKLGDALGKVVLGTADCDPILSEKAGHFLTRMIIEHAKIKHRQRIHTQHHLSHTLYRIDSGYSESHSCHTFYSECCPLDKAACTLARSKHYNRAMARIQGAHRDWLEKADGIQQMMDADDASQADASLENAWISIFTDFELLVRLQEDMNSASPMLYRILWEASKPSAPYVADPFRRSYLFNSSKAFWAERQLKIAFDDFDQFREHTEKRMEIYDARSRTPLKKLNHSIAHIKDNFRKNLFKSDMDEEATMIGEPIRETAAHKPTNMKKAMKNMIKIKHSHGQNKERYLSNVRV</sequence>
<dbReference type="AlphaFoldDB" id="A0A1C7NH79"/>
<name>A0A1C7NH79_9FUNG</name>
<dbReference type="InParanoid" id="A0A1C7NH79"/>
<keyword evidence="2" id="KW-1185">Reference proteome</keyword>
<evidence type="ECO:0000313" key="2">
    <source>
        <dbReference type="Proteomes" id="UP000093000"/>
    </source>
</evidence>
<dbReference type="SUPFAM" id="SSF48350">
    <property type="entry name" value="GTPase activation domain, GAP"/>
    <property type="match status" value="1"/>
</dbReference>
<dbReference type="InterPro" id="IPR008936">
    <property type="entry name" value="Rho_GTPase_activation_prot"/>
</dbReference>
<dbReference type="Proteomes" id="UP000093000">
    <property type="component" value="Unassembled WGS sequence"/>
</dbReference>
<proteinExistence type="predicted"/>
<evidence type="ECO:0000313" key="1">
    <source>
        <dbReference type="EMBL" id="OBZ88481.1"/>
    </source>
</evidence>
<protein>
    <recommendedName>
        <fullName evidence="3">Rho-GAP domain-containing protein</fullName>
    </recommendedName>
</protein>
<gene>
    <name evidence="1" type="ORF">A0J61_03466</name>
</gene>
<dbReference type="EMBL" id="LUGH01000150">
    <property type="protein sequence ID" value="OBZ88481.1"/>
    <property type="molecule type" value="Genomic_DNA"/>
</dbReference>
<accession>A0A1C7NH79</accession>
<comment type="caution">
    <text evidence="1">The sequence shown here is derived from an EMBL/GenBank/DDBJ whole genome shotgun (WGS) entry which is preliminary data.</text>
</comment>
<dbReference type="Gene3D" id="1.10.555.10">
    <property type="entry name" value="Rho GTPase activation protein"/>
    <property type="match status" value="1"/>
</dbReference>
<reference evidence="1 2" key="1">
    <citation type="submission" date="2016-03" db="EMBL/GenBank/DDBJ databases">
        <title>Choanephora cucurbitarum.</title>
        <authorList>
            <person name="Min B."/>
            <person name="Park H."/>
            <person name="Park J.-H."/>
            <person name="Shin H.-D."/>
            <person name="Choi I.-G."/>
        </authorList>
    </citation>
    <scope>NUCLEOTIDE SEQUENCE [LARGE SCALE GENOMIC DNA]</scope>
    <source>
        <strain evidence="1 2">KUS-F28377</strain>
    </source>
</reference>
<evidence type="ECO:0008006" key="3">
    <source>
        <dbReference type="Google" id="ProtNLM"/>
    </source>
</evidence>
<organism evidence="1 2">
    <name type="scientific">Choanephora cucurbitarum</name>
    <dbReference type="NCBI Taxonomy" id="101091"/>
    <lineage>
        <taxon>Eukaryota</taxon>
        <taxon>Fungi</taxon>
        <taxon>Fungi incertae sedis</taxon>
        <taxon>Mucoromycota</taxon>
        <taxon>Mucoromycotina</taxon>
        <taxon>Mucoromycetes</taxon>
        <taxon>Mucorales</taxon>
        <taxon>Mucorineae</taxon>
        <taxon>Choanephoraceae</taxon>
        <taxon>Choanephoroideae</taxon>
        <taxon>Choanephora</taxon>
    </lineage>
</organism>
<dbReference type="OrthoDB" id="2218807at2759"/>